<evidence type="ECO:0000313" key="2">
    <source>
        <dbReference type="EMBL" id="KAF0314557.1"/>
    </source>
</evidence>
<dbReference type="Pfam" id="PF20654">
    <property type="entry name" value="Sec3_C-term"/>
    <property type="match status" value="1"/>
</dbReference>
<dbReference type="GO" id="GO:0005546">
    <property type="term" value="F:phosphatidylinositol-4,5-bisphosphate binding"/>
    <property type="evidence" value="ECO:0007669"/>
    <property type="project" value="TreeGrafter"/>
</dbReference>
<protein>
    <submittedName>
        <fullName evidence="2">Exocyst complex component 1</fullName>
    </submittedName>
</protein>
<dbReference type="OrthoDB" id="27109at2759"/>
<dbReference type="AlphaFoldDB" id="A0A6A4X5L4"/>
<comment type="caution">
    <text evidence="2">The sequence shown here is derived from an EMBL/GenBank/DDBJ whole genome shotgun (WGS) entry which is preliminary data.</text>
</comment>
<dbReference type="EMBL" id="VIIS01000012">
    <property type="protein sequence ID" value="KAF0314557.1"/>
    <property type="molecule type" value="Genomic_DNA"/>
</dbReference>
<dbReference type="PANTHER" id="PTHR16092:SF14">
    <property type="entry name" value="EXOCYST COMPLEX COMPONENT 1 ISOFORM X1"/>
    <property type="match status" value="1"/>
</dbReference>
<organism evidence="2 3">
    <name type="scientific">Amphibalanus amphitrite</name>
    <name type="common">Striped barnacle</name>
    <name type="synonym">Balanus amphitrite</name>
    <dbReference type="NCBI Taxonomy" id="1232801"/>
    <lineage>
        <taxon>Eukaryota</taxon>
        <taxon>Metazoa</taxon>
        <taxon>Ecdysozoa</taxon>
        <taxon>Arthropoda</taxon>
        <taxon>Crustacea</taxon>
        <taxon>Multicrustacea</taxon>
        <taxon>Cirripedia</taxon>
        <taxon>Thoracica</taxon>
        <taxon>Thoracicalcarea</taxon>
        <taxon>Balanomorpha</taxon>
        <taxon>Balanoidea</taxon>
        <taxon>Balanidae</taxon>
        <taxon>Amphibalaninae</taxon>
        <taxon>Amphibalanus</taxon>
    </lineage>
</organism>
<dbReference type="GO" id="GO:0000145">
    <property type="term" value="C:exocyst"/>
    <property type="evidence" value="ECO:0007669"/>
    <property type="project" value="TreeGrafter"/>
</dbReference>
<dbReference type="GO" id="GO:0006887">
    <property type="term" value="P:exocytosis"/>
    <property type="evidence" value="ECO:0007669"/>
    <property type="project" value="TreeGrafter"/>
</dbReference>
<dbReference type="InterPro" id="IPR048628">
    <property type="entry name" value="Sec3_C"/>
</dbReference>
<accession>A0A6A4X5L4</accession>
<dbReference type="GO" id="GO:0005886">
    <property type="term" value="C:plasma membrane"/>
    <property type="evidence" value="ECO:0007669"/>
    <property type="project" value="TreeGrafter"/>
</dbReference>
<feature type="domain" description="Exocyst complex component Sec3 C-terminal" evidence="1">
    <location>
        <begin position="146"/>
        <end position="440"/>
    </location>
</feature>
<dbReference type="Proteomes" id="UP000440578">
    <property type="component" value="Unassembled WGS sequence"/>
</dbReference>
<sequence>MQGGYEALKTVYGQSLSKRYEREIRALFAEARGRVGAFRKDSMDSPSGSTATLSRMSGQLRQLQAKPTAAQQGAVLLGMDRDAWTNLDSSDRLKFDDVLEQLLKGLEPSCLEEQNFCVSFFRLGVDMSQSQNSSQLDSLSEGGIGRQDEVRSLMKELFGALETELNSFLAQHERIDSFCVMHILVRLSEHVSSTQDSGSFLHQTLAAALVASKQNLDRLMRAQIDSVHACPPPKRSKCGVLPFVSNFQELAAIAESVFRESSRRADLDRWYGRLIRAVIDQVSVTGQQHQKTPLEVVQMENFHHLHALLMRLKLAGLESEKREVKQKYNEALKAYVTRYFGQPLIKLNQFFGGVQSKVAQGVREAEMGYQHAFSKQELRKVIKEYPGKEVKKGLDTLYKKVEKHLCEEENLLQVVWRAMQEEFIMQYKSIEEMIQRCYPGAMITLEFTIDDLLRFFSEIARSH</sequence>
<reference evidence="2 3" key="1">
    <citation type="submission" date="2019-07" db="EMBL/GenBank/DDBJ databases">
        <title>Draft genome assembly of a fouling barnacle, Amphibalanus amphitrite (Darwin, 1854): The first reference genome for Thecostraca.</title>
        <authorList>
            <person name="Kim W."/>
        </authorList>
    </citation>
    <scope>NUCLEOTIDE SEQUENCE [LARGE SCALE GENOMIC DNA]</scope>
    <source>
        <strain evidence="2">SNU_AA5</strain>
        <tissue evidence="2">Soma without cirri and trophi</tissue>
    </source>
</reference>
<gene>
    <name evidence="2" type="primary">Sec3_1</name>
    <name evidence="2" type="ORF">FJT64_014999</name>
</gene>
<keyword evidence="3" id="KW-1185">Reference proteome</keyword>
<proteinExistence type="predicted"/>
<evidence type="ECO:0000313" key="3">
    <source>
        <dbReference type="Proteomes" id="UP000440578"/>
    </source>
</evidence>
<evidence type="ECO:0000259" key="1">
    <source>
        <dbReference type="Pfam" id="PF20654"/>
    </source>
</evidence>
<dbReference type="PANTHER" id="PTHR16092">
    <property type="entry name" value="SEC3/SYNTAXIN-RELATED"/>
    <property type="match status" value="1"/>
</dbReference>
<name>A0A6A4X5L4_AMPAM</name>
<dbReference type="GO" id="GO:0006893">
    <property type="term" value="P:Golgi to plasma membrane transport"/>
    <property type="evidence" value="ECO:0007669"/>
    <property type="project" value="TreeGrafter"/>
</dbReference>